<keyword evidence="1" id="KW-0175">Coiled coil</keyword>
<feature type="region of interest" description="Disordered" evidence="2">
    <location>
        <begin position="1"/>
        <end position="388"/>
    </location>
</feature>
<feature type="compositionally biased region" description="Low complexity" evidence="2">
    <location>
        <begin position="62"/>
        <end position="100"/>
    </location>
</feature>
<keyword evidence="5" id="KW-1185">Reference proteome</keyword>
<dbReference type="EMBL" id="AQGS01000308">
    <property type="protein sequence ID" value="EPS40571.1"/>
    <property type="molecule type" value="Genomic_DNA"/>
</dbReference>
<dbReference type="OrthoDB" id="5388601at2759"/>
<comment type="caution">
    <text evidence="4">The sequence shown here is derived from an EMBL/GenBank/DDBJ whole genome shotgun (WGS) entry which is preliminary data.</text>
</comment>
<feature type="compositionally biased region" description="Low complexity" evidence="2">
    <location>
        <begin position="29"/>
        <end position="40"/>
    </location>
</feature>
<dbReference type="OMA" id="WWREETE"/>
<dbReference type="AlphaFoldDB" id="S8AHC8"/>
<feature type="compositionally biased region" description="Low complexity" evidence="2">
    <location>
        <begin position="234"/>
        <end position="245"/>
    </location>
</feature>
<feature type="region of interest" description="Disordered" evidence="2">
    <location>
        <begin position="417"/>
        <end position="443"/>
    </location>
</feature>
<proteinExistence type="predicted"/>
<feature type="region of interest" description="Disordered" evidence="2">
    <location>
        <begin position="612"/>
        <end position="631"/>
    </location>
</feature>
<gene>
    <name evidence="4" type="ORF">H072_5536</name>
</gene>
<accession>S8AHC8</accession>
<feature type="compositionally biased region" description="Acidic residues" evidence="2">
    <location>
        <begin position="620"/>
        <end position="631"/>
    </location>
</feature>
<reference evidence="4 5" key="1">
    <citation type="journal article" date="2013" name="PLoS Genet.">
        <title>Genomic mechanisms accounting for the adaptation to parasitism in nematode-trapping fungi.</title>
        <authorList>
            <person name="Meerupati T."/>
            <person name="Andersson K.M."/>
            <person name="Friman E."/>
            <person name="Kumar D."/>
            <person name="Tunlid A."/>
            <person name="Ahren D."/>
        </authorList>
    </citation>
    <scope>NUCLEOTIDE SEQUENCE [LARGE SCALE GENOMIC DNA]</scope>
    <source>
        <strain evidence="4 5">CBS 200.50</strain>
    </source>
</reference>
<feature type="compositionally biased region" description="Basic and acidic residues" evidence="2">
    <location>
        <begin position="272"/>
        <end position="281"/>
    </location>
</feature>
<evidence type="ECO:0000259" key="3">
    <source>
        <dbReference type="Pfam" id="PF15460"/>
    </source>
</evidence>
<organism evidence="4 5">
    <name type="scientific">Dactylellina haptotyla (strain CBS 200.50)</name>
    <name type="common">Nematode-trapping fungus</name>
    <name type="synonym">Monacrosporium haptotylum</name>
    <dbReference type="NCBI Taxonomy" id="1284197"/>
    <lineage>
        <taxon>Eukaryota</taxon>
        <taxon>Fungi</taxon>
        <taxon>Dikarya</taxon>
        <taxon>Ascomycota</taxon>
        <taxon>Pezizomycotina</taxon>
        <taxon>Orbiliomycetes</taxon>
        <taxon>Orbiliales</taxon>
        <taxon>Orbiliaceae</taxon>
        <taxon>Dactylellina</taxon>
    </lineage>
</organism>
<dbReference type="HOGENOM" id="CLU_440723_0_0_1"/>
<dbReference type="Pfam" id="PF15460">
    <property type="entry name" value="SAS4"/>
    <property type="match status" value="1"/>
</dbReference>
<dbReference type="InterPro" id="IPR029184">
    <property type="entry name" value="Sas4_dom"/>
</dbReference>
<reference evidence="5" key="2">
    <citation type="submission" date="2013-04" db="EMBL/GenBank/DDBJ databases">
        <title>Genomic mechanisms accounting for the adaptation to parasitism in nematode-trapping fungi.</title>
        <authorList>
            <person name="Ahren D.G."/>
        </authorList>
    </citation>
    <scope>NUCLEOTIDE SEQUENCE [LARGE SCALE GENOMIC DNA]</scope>
    <source>
        <strain evidence="5">CBS 200.50</strain>
    </source>
</reference>
<evidence type="ECO:0000313" key="5">
    <source>
        <dbReference type="Proteomes" id="UP000015100"/>
    </source>
</evidence>
<evidence type="ECO:0000256" key="2">
    <source>
        <dbReference type="SAM" id="MobiDB-lite"/>
    </source>
</evidence>
<feature type="compositionally biased region" description="Basic residues" evidence="2">
    <location>
        <begin position="261"/>
        <end position="270"/>
    </location>
</feature>
<feature type="domain" description="Something about silencing protein 4" evidence="3">
    <location>
        <begin position="482"/>
        <end position="581"/>
    </location>
</feature>
<evidence type="ECO:0000256" key="1">
    <source>
        <dbReference type="SAM" id="Coils"/>
    </source>
</evidence>
<feature type="compositionally biased region" description="Acidic residues" evidence="2">
    <location>
        <begin position="293"/>
        <end position="309"/>
    </location>
</feature>
<feature type="coiled-coil region" evidence="1">
    <location>
        <begin position="494"/>
        <end position="575"/>
    </location>
</feature>
<feature type="compositionally biased region" description="Basic and acidic residues" evidence="2">
    <location>
        <begin position="310"/>
        <end position="320"/>
    </location>
</feature>
<protein>
    <recommendedName>
        <fullName evidence="3">Something about silencing protein 4 domain-containing protein</fullName>
    </recommendedName>
</protein>
<name>S8AHC8_DACHA</name>
<feature type="compositionally biased region" description="Basic and acidic residues" evidence="2">
    <location>
        <begin position="344"/>
        <end position="370"/>
    </location>
</feature>
<feature type="compositionally biased region" description="Acidic residues" evidence="2">
    <location>
        <begin position="19"/>
        <end position="28"/>
    </location>
</feature>
<feature type="compositionally biased region" description="Basic and acidic residues" evidence="2">
    <location>
        <begin position="157"/>
        <end position="174"/>
    </location>
</feature>
<dbReference type="Proteomes" id="UP000015100">
    <property type="component" value="Unassembled WGS sequence"/>
</dbReference>
<sequence length="631" mass="70345">MFEQILIRFRGGPISSNKDEDDESDDNSSSDTATTPSASDGVVGRDTLQLPLPRSTVAYQLSPSPSLGRSPSPSASTYAASLSSASPSPSSPSSSTSLRSESPRRSLQRHLITPNQSSSSITISGAEMPKKRTTRKKKAAPTEQPAPRQGRATAPPPRREEGGGEGRGQKRKASEMAAAQQSAGPQVGEQPPPEKRVTRAAKKREEEEEVVVEGGLQTRSGRRLAVAEGEHITSSSSPSERASSLSKRKSPFLEPPEHPLKRPASRRSVRSVHVEDDRDTISGEGSDDNVGNVDDDDEDDDDDDDDEAEGNDHFDTDRQHVVIVGNVAGGEKGRQRRKPAARSGAKEKGADGGSGDHHRKMDDDATDTSKRKLHPLLRPGPDNVAFPWWHNDDWLAEESPAKKKRRLDAATEIIVISSDDEGEDDEPRKLRSATRGNQTVEKAAASLPKFSLAEKNPAIYKKVTMERFEYPDEIKNAAVARDRLTDRYYLDAHKIKCAQEKADHKKELEKEQKNFNRYKQLLEQLEDVDGNEWMEILGVEKPETLKEVANLLRKRDRLMDELKAARRRYPIYKAEREAIDKKEYDPTFAGWLRRNNKQPLNLPGRRIEQEYWDSYGGMNMDEDEDDDDDDQ</sequence>
<evidence type="ECO:0000313" key="4">
    <source>
        <dbReference type="EMBL" id="EPS40571.1"/>
    </source>
</evidence>
<feature type="compositionally biased region" description="Polar residues" evidence="2">
    <location>
        <begin position="113"/>
        <end position="123"/>
    </location>
</feature>